<feature type="domain" description="Formiminotransferase N-terminal subdomain" evidence="1">
    <location>
        <begin position="2"/>
        <end position="201"/>
    </location>
</feature>
<reference evidence="2 3" key="1">
    <citation type="journal article" date="2015" name="Plant Cell">
        <title>Oil accumulation by the oleaginous diatom Fistulifera solaris as revealed by the genome and transcriptome.</title>
        <authorList>
            <person name="Tanaka T."/>
            <person name="Maeda Y."/>
            <person name="Veluchamy A."/>
            <person name="Tanaka M."/>
            <person name="Abida H."/>
            <person name="Marechal E."/>
            <person name="Bowler C."/>
            <person name="Muto M."/>
            <person name="Sunaga Y."/>
            <person name="Tanaka M."/>
            <person name="Yoshino T."/>
            <person name="Taniguchi T."/>
            <person name="Fukuda Y."/>
            <person name="Nemoto M."/>
            <person name="Matsumoto M."/>
            <person name="Wong P.S."/>
            <person name="Aburatani S."/>
            <person name="Fujibuchi W."/>
        </authorList>
    </citation>
    <scope>NUCLEOTIDE SEQUENCE [LARGE SCALE GENOMIC DNA]</scope>
    <source>
        <strain evidence="2 3">JPCC DA0580</strain>
    </source>
</reference>
<dbReference type="Pfam" id="PF07837">
    <property type="entry name" value="FTCD_N"/>
    <property type="match status" value="1"/>
</dbReference>
<dbReference type="GO" id="GO:0016740">
    <property type="term" value="F:transferase activity"/>
    <property type="evidence" value="ECO:0007669"/>
    <property type="project" value="InterPro"/>
</dbReference>
<evidence type="ECO:0000313" key="3">
    <source>
        <dbReference type="Proteomes" id="UP000198406"/>
    </source>
</evidence>
<dbReference type="Gene3D" id="3.30.990.10">
    <property type="entry name" value="Formiminotransferase, N-terminal subdomain"/>
    <property type="match status" value="1"/>
</dbReference>
<organism evidence="2 3">
    <name type="scientific">Fistulifera solaris</name>
    <name type="common">Oleaginous diatom</name>
    <dbReference type="NCBI Taxonomy" id="1519565"/>
    <lineage>
        <taxon>Eukaryota</taxon>
        <taxon>Sar</taxon>
        <taxon>Stramenopiles</taxon>
        <taxon>Ochrophyta</taxon>
        <taxon>Bacillariophyta</taxon>
        <taxon>Bacillariophyceae</taxon>
        <taxon>Bacillariophycidae</taxon>
        <taxon>Naviculales</taxon>
        <taxon>Naviculaceae</taxon>
        <taxon>Fistulifera</taxon>
    </lineage>
</organism>
<dbReference type="Proteomes" id="UP000198406">
    <property type="component" value="Unassembled WGS sequence"/>
</dbReference>
<dbReference type="OrthoDB" id="48036at2759"/>
<dbReference type="SUPFAM" id="SSF55116">
    <property type="entry name" value="Formiminotransferase domain of formiminotransferase-cyclodeaminase"/>
    <property type="match status" value="1"/>
</dbReference>
<dbReference type="SMART" id="SM01222">
    <property type="entry name" value="FTCD_N"/>
    <property type="match status" value="1"/>
</dbReference>
<proteinExistence type="predicted"/>
<dbReference type="InterPro" id="IPR012886">
    <property type="entry name" value="Formiminotransferase_N"/>
</dbReference>
<sequence>MNLVACNIYITAGRLPQHIPLLLNLLQQAQTQCRDDPNVVVVHAFADRTYNRTSFHFAAKSAQSLVSVTSELAKTALQEFQNEQQRITKVSSTTNSEYFHPQVGVVDHISVMSLADYQETNTDMTSSAITDLTRTAHELGKRMEDMGQIVHYYGHAHPNNHPLAQVRREKTPFFDHEKDDSSNYLQSKETQSGMCLVGVPKQFVENYNVRVLCSSKSLVSRTLTQRLRERDGGIVGVEALTLPYGDGSWEVAMNLLLPNLVPSIQQIVSQWKKGTVLKEYRVGTTVDQCKRCLQIEDREIHDAFVMTQLEMYLEPQNC</sequence>
<dbReference type="PANTHER" id="PTHR12234:SF1">
    <property type="entry name" value="FORMIMINOTRANSFERASE N-TERMINAL SUBDOMAIN-CONTAINING PROTEIN"/>
    <property type="match status" value="1"/>
</dbReference>
<evidence type="ECO:0000313" key="2">
    <source>
        <dbReference type="EMBL" id="GAX20712.1"/>
    </source>
</evidence>
<dbReference type="GO" id="GO:0005542">
    <property type="term" value="F:folic acid binding"/>
    <property type="evidence" value="ECO:0007669"/>
    <property type="project" value="InterPro"/>
</dbReference>
<dbReference type="InterPro" id="IPR051623">
    <property type="entry name" value="FTCD"/>
</dbReference>
<dbReference type="PANTHER" id="PTHR12234">
    <property type="entry name" value="FORMIMINOTRANSFERASE-CYCLODEAMINASE"/>
    <property type="match status" value="1"/>
</dbReference>
<gene>
    <name evidence="2" type="ORF">FisN_7Hh021</name>
</gene>
<dbReference type="InterPro" id="IPR037064">
    <property type="entry name" value="Formiminotransferase_N_sf"/>
</dbReference>
<dbReference type="InParanoid" id="A0A1Z5K3F7"/>
<dbReference type="EMBL" id="BDSP01000152">
    <property type="protein sequence ID" value="GAX20712.1"/>
    <property type="molecule type" value="Genomic_DNA"/>
</dbReference>
<comment type="caution">
    <text evidence="2">The sequence shown here is derived from an EMBL/GenBank/DDBJ whole genome shotgun (WGS) entry which is preliminary data.</text>
</comment>
<name>A0A1Z5K3F7_FISSO</name>
<protein>
    <recommendedName>
        <fullName evidence="1">Formiminotransferase N-terminal subdomain domain-containing protein</fullName>
    </recommendedName>
</protein>
<keyword evidence="3" id="KW-1185">Reference proteome</keyword>
<evidence type="ECO:0000259" key="1">
    <source>
        <dbReference type="SMART" id="SM01222"/>
    </source>
</evidence>
<dbReference type="AlphaFoldDB" id="A0A1Z5K3F7"/>
<accession>A0A1Z5K3F7</accession>
<dbReference type="InterPro" id="IPR022384">
    <property type="entry name" value="FormiminoTrfase_cat_dom_sf"/>
</dbReference>